<evidence type="ECO:0000256" key="1">
    <source>
        <dbReference type="ARBA" id="ARBA00010923"/>
    </source>
</evidence>
<dbReference type="SUPFAM" id="SSF116734">
    <property type="entry name" value="DNA methylase specificity domain"/>
    <property type="match status" value="2"/>
</dbReference>
<dbReference type="GO" id="GO:0009307">
    <property type="term" value="P:DNA restriction-modification system"/>
    <property type="evidence" value="ECO:0007669"/>
    <property type="project" value="UniProtKB-KW"/>
</dbReference>
<dbReference type="InterPro" id="IPR000055">
    <property type="entry name" value="Restrct_endonuc_typeI_TRD"/>
</dbReference>
<sequence length="338" mass="37458">MIGRYGPPVFQILRGLEGAYNVALMKATPNEEFITKDFLFKFLSSPPIQKYVIDLSSRAAGQSGLNKATLEPYPISFPSLPEQKRIVAILDEAFAGIDAAVANTEKNLANARELFESYLNAVFTQKGDGWVDCPLADCLQLITYGFTNPMPTTDAGPYMITAKNVIGGQINYASARHTSQDAFTNLLTDKSRPLIGDVLLTKDGTLGRLAVVDRTGLCINQSIALLRPNERMDAHFMRYLLSSPYYQQKMREDAGGTTIKHIYITRVDKMTVSFPTSLQNQKSILETLNSMAKETQRLEAIYQQKLDALAELKQSILQKAFAGELTTLPENEIEEAIA</sequence>
<keyword evidence="6" id="KW-1185">Reference proteome</keyword>
<gene>
    <name evidence="5" type="ORF">SAMN05661003_11636</name>
</gene>
<evidence type="ECO:0000259" key="4">
    <source>
        <dbReference type="Pfam" id="PF01420"/>
    </source>
</evidence>
<evidence type="ECO:0000313" key="6">
    <source>
        <dbReference type="Proteomes" id="UP000243205"/>
    </source>
</evidence>
<dbReference type="InterPro" id="IPR044946">
    <property type="entry name" value="Restrct_endonuc_typeI_TRD_sf"/>
</dbReference>
<evidence type="ECO:0000256" key="2">
    <source>
        <dbReference type="ARBA" id="ARBA00022747"/>
    </source>
</evidence>
<dbReference type="PANTHER" id="PTHR30408">
    <property type="entry name" value="TYPE-1 RESTRICTION ENZYME ECOKI SPECIFICITY PROTEIN"/>
    <property type="match status" value="1"/>
</dbReference>
<dbReference type="InterPro" id="IPR052021">
    <property type="entry name" value="Type-I_RS_S_subunit"/>
</dbReference>
<evidence type="ECO:0000256" key="3">
    <source>
        <dbReference type="ARBA" id="ARBA00023125"/>
    </source>
</evidence>
<feature type="domain" description="Type I restriction modification DNA specificity" evidence="4">
    <location>
        <begin position="21"/>
        <end position="95"/>
    </location>
</feature>
<comment type="similarity">
    <text evidence="1">Belongs to the type-I restriction system S methylase family.</text>
</comment>
<dbReference type="GO" id="GO:0003677">
    <property type="term" value="F:DNA binding"/>
    <property type="evidence" value="ECO:0007669"/>
    <property type="project" value="UniProtKB-KW"/>
</dbReference>
<proteinExistence type="inferred from homology"/>
<keyword evidence="3" id="KW-0238">DNA-binding</keyword>
<feature type="domain" description="Type I restriction modification DNA specificity" evidence="4">
    <location>
        <begin position="160"/>
        <end position="300"/>
    </location>
</feature>
<dbReference type="EMBL" id="FNAQ01000016">
    <property type="protein sequence ID" value="SDE56428.1"/>
    <property type="molecule type" value="Genomic_DNA"/>
</dbReference>
<organism evidence="5 6">
    <name type="scientific">Desulfuromonas thiophila</name>
    <dbReference type="NCBI Taxonomy" id="57664"/>
    <lineage>
        <taxon>Bacteria</taxon>
        <taxon>Pseudomonadati</taxon>
        <taxon>Thermodesulfobacteriota</taxon>
        <taxon>Desulfuromonadia</taxon>
        <taxon>Desulfuromonadales</taxon>
        <taxon>Desulfuromonadaceae</taxon>
        <taxon>Desulfuromonas</taxon>
    </lineage>
</organism>
<dbReference type="Proteomes" id="UP000243205">
    <property type="component" value="Unassembled WGS sequence"/>
</dbReference>
<accession>A0A1G7DYB2</accession>
<dbReference type="AlphaFoldDB" id="A0A1G7DYB2"/>
<dbReference type="STRING" id="57664.SAMN05661003_11636"/>
<dbReference type="Pfam" id="PF01420">
    <property type="entry name" value="Methylase_S"/>
    <property type="match status" value="2"/>
</dbReference>
<reference evidence="6" key="1">
    <citation type="submission" date="2016-10" db="EMBL/GenBank/DDBJ databases">
        <authorList>
            <person name="Varghese N."/>
            <person name="Submissions S."/>
        </authorList>
    </citation>
    <scope>NUCLEOTIDE SEQUENCE [LARGE SCALE GENOMIC DNA]</scope>
    <source>
        <strain evidence="6">DSM 8987</strain>
    </source>
</reference>
<name>A0A1G7DYB2_9BACT</name>
<keyword evidence="2" id="KW-0680">Restriction system</keyword>
<dbReference type="PANTHER" id="PTHR30408:SF12">
    <property type="entry name" value="TYPE I RESTRICTION ENZYME MJAVIII SPECIFICITY SUBUNIT"/>
    <property type="match status" value="1"/>
</dbReference>
<dbReference type="Gene3D" id="3.90.220.20">
    <property type="entry name" value="DNA methylase specificity domains"/>
    <property type="match status" value="2"/>
</dbReference>
<protein>
    <submittedName>
        <fullName evidence="5">Type I restriction enzyme, S subunit</fullName>
    </submittedName>
</protein>
<evidence type="ECO:0000313" key="5">
    <source>
        <dbReference type="EMBL" id="SDE56428.1"/>
    </source>
</evidence>